<evidence type="ECO:0000313" key="5">
    <source>
        <dbReference type="RefSeq" id="XP_033784496.1"/>
    </source>
</evidence>
<sequence length="506" mass="57220">MALASGHWIRTEVTGDLPSPRHGHALAVAGNVVFVFGGCATHNNLKDEATYFNDFYMLTVTPADLAWEVIPQEGSIPCPREGHSLCIVKRKIYLFGGSSKQEAEECLPGMYCFDLGNLTWQKLKIHGIAPQTLRHSSAVVGENIFLFGGIHYGTVVADLYIFNTVTCSWIPIKTTGLLPEARSGHTLATVGDQIYLFGGCTEKNIYNTDMHVLDTVTLVWQQCDVKGEIPSGRTHHSFTAHHDKDIYLFGGLCDLENGNTAMKNDVMKLSLAKMKWKVPLYVGIPPACRHGHAAFILHSHLFIFGGVNEEVNFNDIMGMKLINPSDRKPIMKDILSEFGIQGISNGFIPTKIPKVKYELSSMPFPGRMDSPLPMPDSQLQDFTSLRNEAMDKITRAFALLDSEFEKLDSEKANLIQVKIAFQKEKEFYRKQIDEQQQEIQEMLEKHKAQNESWLKARADENDKERKKICKLREELLKDQKKLREEQQSTEKRNQQLISIMQQFKGI</sequence>
<dbReference type="PANTHER" id="PTHR46093">
    <property type="entry name" value="ACYL-COA-BINDING DOMAIN-CONTAINING PROTEIN 5"/>
    <property type="match status" value="1"/>
</dbReference>
<dbReference type="OrthoDB" id="10251809at2759"/>
<evidence type="ECO:0000256" key="1">
    <source>
        <dbReference type="ARBA" id="ARBA00022441"/>
    </source>
</evidence>
<dbReference type="GeneID" id="117352255"/>
<dbReference type="RefSeq" id="XP_033784496.1">
    <property type="nucleotide sequence ID" value="XM_033928605.1"/>
</dbReference>
<keyword evidence="1" id="KW-0880">Kelch repeat</keyword>
<keyword evidence="2" id="KW-0677">Repeat</keyword>
<dbReference type="Pfam" id="PF24681">
    <property type="entry name" value="Kelch_KLHDC2_KLHL20_DRC7"/>
    <property type="match status" value="1"/>
</dbReference>
<accession>A0A6P8QCI5</accession>
<organism evidence="4 5">
    <name type="scientific">Geotrypetes seraphini</name>
    <name type="common">Gaboon caecilian</name>
    <name type="synonym">Caecilia seraphini</name>
    <dbReference type="NCBI Taxonomy" id="260995"/>
    <lineage>
        <taxon>Eukaryota</taxon>
        <taxon>Metazoa</taxon>
        <taxon>Chordata</taxon>
        <taxon>Craniata</taxon>
        <taxon>Vertebrata</taxon>
        <taxon>Euteleostomi</taxon>
        <taxon>Amphibia</taxon>
        <taxon>Gymnophiona</taxon>
        <taxon>Geotrypetes</taxon>
    </lineage>
</organism>
<dbReference type="Proteomes" id="UP000515159">
    <property type="component" value="Chromosome 1"/>
</dbReference>
<dbReference type="InterPro" id="IPR015915">
    <property type="entry name" value="Kelch-typ_b-propeller"/>
</dbReference>
<evidence type="ECO:0000256" key="2">
    <source>
        <dbReference type="ARBA" id="ARBA00022737"/>
    </source>
</evidence>
<feature type="coiled-coil region" evidence="3">
    <location>
        <begin position="418"/>
        <end position="492"/>
    </location>
</feature>
<proteinExistence type="predicted"/>
<keyword evidence="3" id="KW-0175">Coiled coil</keyword>
<dbReference type="SUPFAM" id="SSF117281">
    <property type="entry name" value="Kelch motif"/>
    <property type="match status" value="1"/>
</dbReference>
<evidence type="ECO:0000313" key="6">
    <source>
        <dbReference type="RefSeq" id="XP_033784505.1"/>
    </source>
</evidence>
<reference evidence="5 6" key="1">
    <citation type="submission" date="2025-04" db="UniProtKB">
        <authorList>
            <consortium name="RefSeq"/>
        </authorList>
    </citation>
    <scope>IDENTIFICATION</scope>
</reference>
<dbReference type="KEGG" id="gsh:117352255"/>
<dbReference type="InterPro" id="IPR011043">
    <property type="entry name" value="Gal_Oxase/kelch_b-propeller"/>
</dbReference>
<dbReference type="PANTHER" id="PTHR46093:SF18">
    <property type="entry name" value="FIBRONECTIN TYPE-III DOMAIN-CONTAINING PROTEIN"/>
    <property type="match status" value="1"/>
</dbReference>
<dbReference type="AlphaFoldDB" id="A0A6P8QCI5"/>
<evidence type="ECO:0000256" key="3">
    <source>
        <dbReference type="SAM" id="Coils"/>
    </source>
</evidence>
<dbReference type="RefSeq" id="XP_033784505.1">
    <property type="nucleotide sequence ID" value="XM_033928614.1"/>
</dbReference>
<gene>
    <name evidence="5 6" type="primary">LOC117352255</name>
</gene>
<name>A0A6P8QCI5_GEOSA</name>
<protein>
    <submittedName>
        <fullName evidence="5 6">Rab9 effector protein with kelch motifs-like isoform X1</fullName>
    </submittedName>
</protein>
<dbReference type="SUPFAM" id="SSF50965">
    <property type="entry name" value="Galactose oxidase, central domain"/>
    <property type="match status" value="1"/>
</dbReference>
<dbReference type="Gene3D" id="2.120.10.80">
    <property type="entry name" value="Kelch-type beta propeller"/>
    <property type="match status" value="2"/>
</dbReference>
<keyword evidence="4" id="KW-1185">Reference proteome</keyword>
<evidence type="ECO:0000313" key="4">
    <source>
        <dbReference type="Proteomes" id="UP000515159"/>
    </source>
</evidence>